<name>A0ABD0QWS7_CIRMR</name>
<comment type="caution">
    <text evidence="2">The sequence shown here is derived from an EMBL/GenBank/DDBJ whole genome shotgun (WGS) entry which is preliminary data.</text>
</comment>
<feature type="non-terminal residue" evidence="2">
    <location>
        <position position="65"/>
    </location>
</feature>
<dbReference type="EMBL" id="JAMKFB020000006">
    <property type="protein sequence ID" value="KAL0190679.1"/>
    <property type="molecule type" value="Genomic_DNA"/>
</dbReference>
<evidence type="ECO:0000313" key="3">
    <source>
        <dbReference type="Proteomes" id="UP001529510"/>
    </source>
</evidence>
<evidence type="ECO:0000256" key="1">
    <source>
        <dbReference type="SAM" id="MobiDB-lite"/>
    </source>
</evidence>
<gene>
    <name evidence="2" type="ORF">M9458_013377</name>
</gene>
<protein>
    <submittedName>
        <fullName evidence="2">Uncharacterized protein</fullName>
    </submittedName>
</protein>
<feature type="region of interest" description="Disordered" evidence="1">
    <location>
        <begin position="17"/>
        <end position="65"/>
    </location>
</feature>
<feature type="compositionally biased region" description="Basic and acidic residues" evidence="1">
    <location>
        <begin position="40"/>
        <end position="65"/>
    </location>
</feature>
<feature type="compositionally biased region" description="Low complexity" evidence="1">
    <location>
        <begin position="24"/>
        <end position="36"/>
    </location>
</feature>
<proteinExistence type="predicted"/>
<sequence>MPLLSLESTAVAHPGALTRRTKHLLSPSALCSSNSSGPQGEKKERVEAKDGREEERDENLKEKCG</sequence>
<keyword evidence="3" id="KW-1185">Reference proteome</keyword>
<evidence type="ECO:0000313" key="2">
    <source>
        <dbReference type="EMBL" id="KAL0190679.1"/>
    </source>
</evidence>
<reference evidence="2 3" key="1">
    <citation type="submission" date="2024-05" db="EMBL/GenBank/DDBJ databases">
        <title>Genome sequencing and assembly of Indian major carp, Cirrhinus mrigala (Hamilton, 1822).</title>
        <authorList>
            <person name="Mohindra V."/>
            <person name="Chowdhury L.M."/>
            <person name="Lal K."/>
            <person name="Jena J.K."/>
        </authorList>
    </citation>
    <scope>NUCLEOTIDE SEQUENCE [LARGE SCALE GENOMIC DNA]</scope>
    <source>
        <strain evidence="2">CM1030</strain>
        <tissue evidence="2">Blood</tissue>
    </source>
</reference>
<dbReference type="AlphaFoldDB" id="A0ABD0QWS7"/>
<dbReference type="Proteomes" id="UP001529510">
    <property type="component" value="Unassembled WGS sequence"/>
</dbReference>
<organism evidence="2 3">
    <name type="scientific">Cirrhinus mrigala</name>
    <name type="common">Mrigala</name>
    <dbReference type="NCBI Taxonomy" id="683832"/>
    <lineage>
        <taxon>Eukaryota</taxon>
        <taxon>Metazoa</taxon>
        <taxon>Chordata</taxon>
        <taxon>Craniata</taxon>
        <taxon>Vertebrata</taxon>
        <taxon>Euteleostomi</taxon>
        <taxon>Actinopterygii</taxon>
        <taxon>Neopterygii</taxon>
        <taxon>Teleostei</taxon>
        <taxon>Ostariophysi</taxon>
        <taxon>Cypriniformes</taxon>
        <taxon>Cyprinidae</taxon>
        <taxon>Labeoninae</taxon>
        <taxon>Labeonini</taxon>
        <taxon>Cirrhinus</taxon>
    </lineage>
</organism>
<accession>A0ABD0QWS7</accession>